<comment type="caution">
    <text evidence="2">The sequence shown here is derived from an EMBL/GenBank/DDBJ whole genome shotgun (WGS) entry which is preliminary data.</text>
</comment>
<dbReference type="Proteomes" id="UP000619295">
    <property type="component" value="Unassembled WGS sequence"/>
</dbReference>
<reference evidence="2" key="1">
    <citation type="submission" date="2020-09" db="EMBL/GenBank/DDBJ databases">
        <title>Bosea spartocytisi sp. nov. a root nodule endophyte of Spartocytisus supranubius in the high mountain ecosystem fo the Teide National Park (Canary Islands, Spain).</title>
        <authorList>
            <person name="Pulido-Suarez L."/>
            <person name="Peix A."/>
            <person name="Igual J.M."/>
            <person name="Socas-Perez N."/>
            <person name="Velazquez E."/>
            <person name="Flores-Felix J.D."/>
            <person name="Leon-Barrios M."/>
        </authorList>
    </citation>
    <scope>NUCLEOTIDE SEQUENCE</scope>
    <source>
        <strain evidence="2">SSUT16</strain>
    </source>
</reference>
<dbReference type="AlphaFoldDB" id="A0A927EBG1"/>
<proteinExistence type="predicted"/>
<evidence type="ECO:0000256" key="1">
    <source>
        <dbReference type="SAM" id="MobiDB-lite"/>
    </source>
</evidence>
<sequence>MPPVMFREHRPEKSENADAKQKPQQDGAIMLSISNRTALCLTGIALSGCMQSMPTAESLTKPTVEAFARLSSWTPWKPTPEQAPPLVIADTPPARQEVVAVPLSEPAIQLKELRRPVERRRPQQTARLSTARTVPVSAGPVRATVPQESAPLLPAKVSCQTTNQPGERVRMECKAVE</sequence>
<evidence type="ECO:0000313" key="2">
    <source>
        <dbReference type="EMBL" id="MBD3847817.1"/>
    </source>
</evidence>
<feature type="compositionally biased region" description="Basic and acidic residues" evidence="1">
    <location>
        <begin position="1"/>
        <end position="23"/>
    </location>
</feature>
<feature type="compositionally biased region" description="Polar residues" evidence="1">
    <location>
        <begin position="123"/>
        <end position="132"/>
    </location>
</feature>
<dbReference type="EMBL" id="JACXWY010000013">
    <property type="protein sequence ID" value="MBD3847817.1"/>
    <property type="molecule type" value="Genomic_DNA"/>
</dbReference>
<keyword evidence="3" id="KW-1185">Reference proteome</keyword>
<name>A0A927EBG1_9HYPH</name>
<protein>
    <submittedName>
        <fullName evidence="2">Uncharacterized protein</fullName>
    </submittedName>
</protein>
<organism evidence="2 3">
    <name type="scientific">Bosea spartocytisi</name>
    <dbReference type="NCBI Taxonomy" id="2773451"/>
    <lineage>
        <taxon>Bacteria</taxon>
        <taxon>Pseudomonadati</taxon>
        <taxon>Pseudomonadota</taxon>
        <taxon>Alphaproteobacteria</taxon>
        <taxon>Hyphomicrobiales</taxon>
        <taxon>Boseaceae</taxon>
        <taxon>Bosea</taxon>
    </lineage>
</organism>
<evidence type="ECO:0000313" key="3">
    <source>
        <dbReference type="Proteomes" id="UP000619295"/>
    </source>
</evidence>
<feature type="region of interest" description="Disordered" evidence="1">
    <location>
        <begin position="117"/>
        <end position="149"/>
    </location>
</feature>
<gene>
    <name evidence="2" type="ORF">IED13_19120</name>
</gene>
<feature type="region of interest" description="Disordered" evidence="1">
    <location>
        <begin position="1"/>
        <end position="26"/>
    </location>
</feature>
<accession>A0A927EBG1</accession>